<name>A0A8S1A0Q2_ARCPL</name>
<evidence type="ECO:0000313" key="2">
    <source>
        <dbReference type="EMBL" id="CAB3239326.1"/>
    </source>
</evidence>
<comment type="caution">
    <text evidence="2">The sequence shown here is derived from an EMBL/GenBank/DDBJ whole genome shotgun (WGS) entry which is preliminary data.</text>
</comment>
<keyword evidence="1" id="KW-0472">Membrane</keyword>
<accession>A0A8S1A0Q2</accession>
<dbReference type="EMBL" id="CADEBD010000308">
    <property type="protein sequence ID" value="CAB3239326.1"/>
    <property type="molecule type" value="Genomic_DNA"/>
</dbReference>
<evidence type="ECO:0000313" key="3">
    <source>
        <dbReference type="Proteomes" id="UP000494256"/>
    </source>
</evidence>
<organism evidence="2 3">
    <name type="scientific">Arctia plantaginis</name>
    <name type="common">Wood tiger moth</name>
    <name type="synonym">Phalaena plantaginis</name>
    <dbReference type="NCBI Taxonomy" id="874455"/>
    <lineage>
        <taxon>Eukaryota</taxon>
        <taxon>Metazoa</taxon>
        <taxon>Ecdysozoa</taxon>
        <taxon>Arthropoda</taxon>
        <taxon>Hexapoda</taxon>
        <taxon>Insecta</taxon>
        <taxon>Pterygota</taxon>
        <taxon>Neoptera</taxon>
        <taxon>Endopterygota</taxon>
        <taxon>Lepidoptera</taxon>
        <taxon>Glossata</taxon>
        <taxon>Ditrysia</taxon>
        <taxon>Noctuoidea</taxon>
        <taxon>Erebidae</taxon>
        <taxon>Arctiinae</taxon>
        <taxon>Arctia</taxon>
    </lineage>
</organism>
<reference evidence="2 3" key="1">
    <citation type="submission" date="2020-04" db="EMBL/GenBank/DDBJ databases">
        <authorList>
            <person name="Wallbank WR R."/>
            <person name="Pardo Diaz C."/>
            <person name="Kozak K."/>
            <person name="Martin S."/>
            <person name="Jiggins C."/>
            <person name="Moest M."/>
            <person name="Warren A I."/>
            <person name="Byers J.R.P. K."/>
            <person name="Montejo-Kovacevich G."/>
            <person name="Yen C E."/>
        </authorList>
    </citation>
    <scope>NUCLEOTIDE SEQUENCE [LARGE SCALE GENOMIC DNA]</scope>
</reference>
<dbReference type="OrthoDB" id="1850764at2759"/>
<evidence type="ECO:0000256" key="1">
    <source>
        <dbReference type="SAM" id="Phobius"/>
    </source>
</evidence>
<sequence>MQLGREKRSVNETDAEIAYRVTSELESKNLTNSANTSVVSKHALLLANFKQMWPVSQWKKWGLFSDDYLELINDHWLQFPPPSEFAQKALGGFYVLFSTVGCWGNIIVLLMYLR</sequence>
<proteinExistence type="predicted"/>
<keyword evidence="1" id="KW-0812">Transmembrane</keyword>
<keyword evidence="1" id="KW-1133">Transmembrane helix</keyword>
<dbReference type="AlphaFoldDB" id="A0A8S1A0Q2"/>
<gene>
    <name evidence="2" type="ORF">APLA_LOCUS8622</name>
</gene>
<feature type="transmembrane region" description="Helical" evidence="1">
    <location>
        <begin position="93"/>
        <end position="113"/>
    </location>
</feature>
<protein>
    <submittedName>
        <fullName evidence="2">Uncharacterized protein</fullName>
    </submittedName>
</protein>
<dbReference type="Proteomes" id="UP000494256">
    <property type="component" value="Unassembled WGS sequence"/>
</dbReference>